<dbReference type="SMART" id="SM00387">
    <property type="entry name" value="HATPase_c"/>
    <property type="match status" value="1"/>
</dbReference>
<evidence type="ECO:0000256" key="2">
    <source>
        <dbReference type="ARBA" id="ARBA00004651"/>
    </source>
</evidence>
<dbReference type="SUPFAM" id="SSF158472">
    <property type="entry name" value="HAMP domain-like"/>
    <property type="match status" value="1"/>
</dbReference>
<protein>
    <recommendedName>
        <fullName evidence="3">histidine kinase</fullName>
        <ecNumber evidence="3">2.7.13.3</ecNumber>
    </recommendedName>
</protein>
<evidence type="ECO:0000256" key="6">
    <source>
        <dbReference type="ARBA" id="ARBA00022679"/>
    </source>
</evidence>
<feature type="domain" description="HAMP" evidence="17">
    <location>
        <begin position="185"/>
        <end position="237"/>
    </location>
</feature>
<dbReference type="GO" id="GO:0000155">
    <property type="term" value="F:phosphorelay sensor kinase activity"/>
    <property type="evidence" value="ECO:0007669"/>
    <property type="project" value="InterPro"/>
</dbReference>
<dbReference type="Gene3D" id="1.10.287.130">
    <property type="match status" value="1"/>
</dbReference>
<keyword evidence="5" id="KW-0597">Phosphoprotein</keyword>
<feature type="domain" description="Histidine kinase" evidence="16">
    <location>
        <begin position="252"/>
        <end position="476"/>
    </location>
</feature>
<dbReference type="RefSeq" id="WP_087443113.1">
    <property type="nucleotide sequence ID" value="NZ_CABMNB010000030.1"/>
</dbReference>
<dbReference type="CDD" id="cd06225">
    <property type="entry name" value="HAMP"/>
    <property type="match status" value="1"/>
</dbReference>
<dbReference type="Proteomes" id="UP001209276">
    <property type="component" value="Unassembled WGS sequence"/>
</dbReference>
<evidence type="ECO:0000259" key="16">
    <source>
        <dbReference type="PROSITE" id="PS50109"/>
    </source>
</evidence>
<evidence type="ECO:0000256" key="14">
    <source>
        <dbReference type="SAM" id="Coils"/>
    </source>
</evidence>
<evidence type="ECO:0000256" key="4">
    <source>
        <dbReference type="ARBA" id="ARBA00022475"/>
    </source>
</evidence>
<dbReference type="Pfam" id="PF00672">
    <property type="entry name" value="HAMP"/>
    <property type="match status" value="1"/>
</dbReference>
<keyword evidence="11 15" id="KW-1133">Transmembrane helix</keyword>
<dbReference type="Gene3D" id="3.30.565.10">
    <property type="entry name" value="Histidine kinase-like ATPase, C-terminal domain"/>
    <property type="match status" value="1"/>
</dbReference>
<feature type="transmembrane region" description="Helical" evidence="15">
    <location>
        <begin position="156"/>
        <end position="179"/>
    </location>
</feature>
<dbReference type="PANTHER" id="PTHR45528:SF1">
    <property type="entry name" value="SENSOR HISTIDINE KINASE CPXA"/>
    <property type="match status" value="1"/>
</dbReference>
<dbReference type="SMART" id="SM00304">
    <property type="entry name" value="HAMP"/>
    <property type="match status" value="1"/>
</dbReference>
<keyword evidence="10 18" id="KW-0067">ATP-binding</keyword>
<gene>
    <name evidence="19" type="ORF">FLT43_21365</name>
    <name evidence="18" type="ORF">M5W83_03400</name>
</gene>
<dbReference type="EMBL" id="JAMDMM010000009">
    <property type="protein sequence ID" value="MCY9606208.1"/>
    <property type="molecule type" value="Genomic_DNA"/>
</dbReference>
<accession>A0AAP9J271</accession>
<feature type="coiled-coil region" evidence="14">
    <location>
        <begin position="218"/>
        <end position="252"/>
    </location>
</feature>
<keyword evidence="21" id="KW-1185">Reference proteome</keyword>
<dbReference type="GeneID" id="76998512"/>
<dbReference type="InterPro" id="IPR050398">
    <property type="entry name" value="HssS/ArlS-like"/>
</dbReference>
<evidence type="ECO:0000256" key="1">
    <source>
        <dbReference type="ARBA" id="ARBA00000085"/>
    </source>
</evidence>
<evidence type="ECO:0000259" key="17">
    <source>
        <dbReference type="PROSITE" id="PS50885"/>
    </source>
</evidence>
<dbReference type="InterPro" id="IPR003660">
    <property type="entry name" value="HAMP_dom"/>
</dbReference>
<comment type="subcellular location">
    <subcellularLocation>
        <location evidence="2">Cell membrane</location>
        <topology evidence="2">Multi-pass membrane protein</topology>
    </subcellularLocation>
</comment>
<reference evidence="18 21" key="2">
    <citation type="submission" date="2022-05" db="EMBL/GenBank/DDBJ databases">
        <title>Genome Sequencing of Bee-Associated Microbes.</title>
        <authorList>
            <person name="Dunlap C."/>
        </authorList>
    </citation>
    <scope>NUCLEOTIDE SEQUENCE [LARGE SCALE GENOMIC DNA]</scope>
    <source>
        <strain evidence="18 21">NRRL B-14613</strain>
    </source>
</reference>
<dbReference type="EMBL" id="CP041405">
    <property type="protein sequence ID" value="QDM45741.1"/>
    <property type="molecule type" value="Genomic_DNA"/>
</dbReference>
<evidence type="ECO:0000256" key="11">
    <source>
        <dbReference type="ARBA" id="ARBA00022989"/>
    </source>
</evidence>
<dbReference type="InterPro" id="IPR036097">
    <property type="entry name" value="HisK_dim/P_sf"/>
</dbReference>
<dbReference type="AlphaFoldDB" id="A0AAP9J271"/>
<evidence type="ECO:0000313" key="21">
    <source>
        <dbReference type="Proteomes" id="UP001209276"/>
    </source>
</evidence>
<evidence type="ECO:0000313" key="19">
    <source>
        <dbReference type="EMBL" id="QDM45741.1"/>
    </source>
</evidence>
<dbReference type="CDD" id="cd00082">
    <property type="entry name" value="HisKA"/>
    <property type="match status" value="1"/>
</dbReference>
<dbReference type="PANTHER" id="PTHR45528">
    <property type="entry name" value="SENSOR HISTIDINE KINASE CPXA"/>
    <property type="match status" value="1"/>
</dbReference>
<evidence type="ECO:0000256" key="3">
    <source>
        <dbReference type="ARBA" id="ARBA00012438"/>
    </source>
</evidence>
<evidence type="ECO:0000313" key="20">
    <source>
        <dbReference type="Proteomes" id="UP000315377"/>
    </source>
</evidence>
<evidence type="ECO:0000256" key="15">
    <source>
        <dbReference type="SAM" id="Phobius"/>
    </source>
</evidence>
<organism evidence="19 20">
    <name type="scientific">Paenibacillus thiaminolyticus</name>
    <name type="common">Bacillus thiaminolyticus</name>
    <dbReference type="NCBI Taxonomy" id="49283"/>
    <lineage>
        <taxon>Bacteria</taxon>
        <taxon>Bacillati</taxon>
        <taxon>Bacillota</taxon>
        <taxon>Bacilli</taxon>
        <taxon>Bacillales</taxon>
        <taxon>Paenibacillaceae</taxon>
        <taxon>Paenibacillus</taxon>
    </lineage>
</organism>
<dbReference type="PRINTS" id="PR00344">
    <property type="entry name" value="BCTRLSENSOR"/>
</dbReference>
<proteinExistence type="predicted"/>
<dbReference type="InterPro" id="IPR036890">
    <property type="entry name" value="HATPase_C_sf"/>
</dbReference>
<dbReference type="InterPro" id="IPR004358">
    <property type="entry name" value="Sig_transdc_His_kin-like_C"/>
</dbReference>
<dbReference type="GO" id="GO:0005524">
    <property type="term" value="F:ATP binding"/>
    <property type="evidence" value="ECO:0007669"/>
    <property type="project" value="UniProtKB-KW"/>
</dbReference>
<dbReference type="CDD" id="cd00075">
    <property type="entry name" value="HATPase"/>
    <property type="match status" value="1"/>
</dbReference>
<keyword evidence="6" id="KW-0808">Transferase</keyword>
<dbReference type="GO" id="GO:0005886">
    <property type="term" value="C:plasma membrane"/>
    <property type="evidence" value="ECO:0007669"/>
    <property type="project" value="UniProtKB-SubCell"/>
</dbReference>
<dbReference type="SUPFAM" id="SSF55874">
    <property type="entry name" value="ATPase domain of HSP90 chaperone/DNA topoisomerase II/histidine kinase"/>
    <property type="match status" value="1"/>
</dbReference>
<dbReference type="PROSITE" id="PS50109">
    <property type="entry name" value="HIS_KIN"/>
    <property type="match status" value="1"/>
</dbReference>
<name>A0AAP9J271_PANTH</name>
<comment type="catalytic activity">
    <reaction evidence="1">
        <text>ATP + protein L-histidine = ADP + protein N-phospho-L-histidine.</text>
        <dbReference type="EC" id="2.7.13.3"/>
    </reaction>
</comment>
<evidence type="ECO:0000256" key="5">
    <source>
        <dbReference type="ARBA" id="ARBA00022553"/>
    </source>
</evidence>
<feature type="transmembrane region" description="Helical" evidence="15">
    <location>
        <begin position="15"/>
        <end position="35"/>
    </location>
</feature>
<evidence type="ECO:0000313" key="18">
    <source>
        <dbReference type="EMBL" id="MCY9606208.1"/>
    </source>
</evidence>
<dbReference type="EC" id="2.7.13.3" evidence="3"/>
<evidence type="ECO:0000256" key="13">
    <source>
        <dbReference type="ARBA" id="ARBA00023136"/>
    </source>
</evidence>
<evidence type="ECO:0000256" key="9">
    <source>
        <dbReference type="ARBA" id="ARBA00022777"/>
    </source>
</evidence>
<dbReference type="PROSITE" id="PS50885">
    <property type="entry name" value="HAMP"/>
    <property type="match status" value="1"/>
</dbReference>
<dbReference type="SMART" id="SM00388">
    <property type="entry name" value="HisKA"/>
    <property type="match status" value="1"/>
</dbReference>
<evidence type="ECO:0000256" key="10">
    <source>
        <dbReference type="ARBA" id="ARBA00022840"/>
    </source>
</evidence>
<keyword evidence="13 15" id="KW-0472">Membrane</keyword>
<dbReference type="Gene3D" id="6.10.340.10">
    <property type="match status" value="1"/>
</dbReference>
<reference evidence="19 20" key="1">
    <citation type="submission" date="2019-07" db="EMBL/GenBank/DDBJ databases">
        <title>Paenibacillus thiaminolyticus NRRL B-4156.</title>
        <authorList>
            <person name="Hehnly C."/>
            <person name="Zhang L."/>
        </authorList>
    </citation>
    <scope>NUCLEOTIDE SEQUENCE [LARGE SCALE GENOMIC DNA]</scope>
    <source>
        <strain evidence="19 20">NRRL B-4156</strain>
    </source>
</reference>
<keyword evidence="14" id="KW-0175">Coiled coil</keyword>
<dbReference type="Proteomes" id="UP000315377">
    <property type="component" value="Chromosome"/>
</dbReference>
<dbReference type="InterPro" id="IPR005467">
    <property type="entry name" value="His_kinase_dom"/>
</dbReference>
<keyword evidence="7 15" id="KW-0812">Transmembrane</keyword>
<dbReference type="SUPFAM" id="SSF47384">
    <property type="entry name" value="Homodimeric domain of signal transducing histidine kinase"/>
    <property type="match status" value="1"/>
</dbReference>
<dbReference type="Pfam" id="PF02518">
    <property type="entry name" value="HATPase_c"/>
    <property type="match status" value="1"/>
</dbReference>
<keyword evidence="9 19" id="KW-0418">Kinase</keyword>
<dbReference type="InterPro" id="IPR003594">
    <property type="entry name" value="HATPase_dom"/>
</dbReference>
<dbReference type="Pfam" id="PF00512">
    <property type="entry name" value="HisKA"/>
    <property type="match status" value="1"/>
</dbReference>
<evidence type="ECO:0000256" key="7">
    <source>
        <dbReference type="ARBA" id="ARBA00022692"/>
    </source>
</evidence>
<dbReference type="InterPro" id="IPR003661">
    <property type="entry name" value="HisK_dim/P_dom"/>
</dbReference>
<evidence type="ECO:0000256" key="8">
    <source>
        <dbReference type="ARBA" id="ARBA00022741"/>
    </source>
</evidence>
<evidence type="ECO:0000256" key="12">
    <source>
        <dbReference type="ARBA" id="ARBA00023012"/>
    </source>
</evidence>
<keyword evidence="12" id="KW-0902">Two-component regulatory system</keyword>
<sequence length="476" mass="54152">MSNRNKLFNLLIKNYIFFSLTLGLIMFGLLGWLAYQLERDMYGARLANLAASEIVRPNYEEIPSQAIQSFDGWVEILNDQLQVVHVKGTKQDPMTAYTEKDLNTLLSDQKDKPYMVSLAPFTAQDGQTGYVLVKIPAQYVSQKYELKELNDAQNKIFIKIMLQTLALFIVLFSLNTYFYSRWTARKITNPLSAVAEAIKNVANGRYYKRLNMKANHEIAQIQDHFNVMAERLEKAEQEKKRLEANKQRMLVDISHDLKTPITTIQGYVEALQLGLIHDEDKKQKTLDLIQDKTQLVAALIEDVFELSKLELPDYPLTTEVSDIAECLREIAAEWYGPFEDKRFIFEYAIPAHEVNIPFNAKLVNRAISNLLHNALKYNPAGTRVSLELAERKEEIDIIIADNGSGIAEELRDKIFDAFVRGDQARRSDGGSGLGLTIAKHIVEKHRGRIHLDVLDGGLERAAGGHGTRFRIALPRK</sequence>
<keyword evidence="8" id="KW-0547">Nucleotide-binding</keyword>
<keyword evidence="4" id="KW-1003">Cell membrane</keyword>